<dbReference type="AlphaFoldDB" id="A0AAN7BEI0"/>
<reference evidence="2" key="1">
    <citation type="journal article" date="2023" name="Mol. Phylogenet. Evol.">
        <title>Genome-scale phylogeny and comparative genomics of the fungal order Sordariales.</title>
        <authorList>
            <person name="Hensen N."/>
            <person name="Bonometti L."/>
            <person name="Westerberg I."/>
            <person name="Brannstrom I.O."/>
            <person name="Guillou S."/>
            <person name="Cros-Aarteil S."/>
            <person name="Calhoun S."/>
            <person name="Haridas S."/>
            <person name="Kuo A."/>
            <person name="Mondo S."/>
            <person name="Pangilinan J."/>
            <person name="Riley R."/>
            <person name="LaButti K."/>
            <person name="Andreopoulos B."/>
            <person name="Lipzen A."/>
            <person name="Chen C."/>
            <person name="Yan M."/>
            <person name="Daum C."/>
            <person name="Ng V."/>
            <person name="Clum A."/>
            <person name="Steindorff A."/>
            <person name="Ohm R.A."/>
            <person name="Martin F."/>
            <person name="Silar P."/>
            <person name="Natvig D.O."/>
            <person name="Lalanne C."/>
            <person name="Gautier V."/>
            <person name="Ament-Velasquez S.L."/>
            <person name="Kruys A."/>
            <person name="Hutchinson M.I."/>
            <person name="Powell A.J."/>
            <person name="Barry K."/>
            <person name="Miller A.N."/>
            <person name="Grigoriev I.V."/>
            <person name="Debuchy R."/>
            <person name="Gladieux P."/>
            <person name="Hiltunen Thoren M."/>
            <person name="Johannesson H."/>
        </authorList>
    </citation>
    <scope>NUCLEOTIDE SEQUENCE</scope>
    <source>
        <strain evidence="2">CBS 990.96</strain>
    </source>
</reference>
<feature type="transmembrane region" description="Helical" evidence="1">
    <location>
        <begin position="91"/>
        <end position="108"/>
    </location>
</feature>
<protein>
    <submittedName>
        <fullName evidence="2">Uncharacterized protein</fullName>
    </submittedName>
</protein>
<keyword evidence="1" id="KW-0472">Membrane</keyword>
<keyword evidence="3" id="KW-1185">Reference proteome</keyword>
<dbReference type="EMBL" id="MU865452">
    <property type="protein sequence ID" value="KAK4222831.1"/>
    <property type="molecule type" value="Genomic_DNA"/>
</dbReference>
<keyword evidence="1" id="KW-0812">Transmembrane</keyword>
<sequence length="110" mass="11868">MSSSKPTNTREGFNPSANQFLKLTADPFIPYDPQQSSGTGSASGAGHPHLKGFIMSVMLVRQPLPTFIPPIVPFSFLPFLISFVVSGITSLEVVIMIVIAIVNVWGAYDE</sequence>
<name>A0AAN7BEI0_9PEZI</name>
<gene>
    <name evidence="2" type="ORF">QBC38DRAFT_459991</name>
</gene>
<evidence type="ECO:0000313" key="3">
    <source>
        <dbReference type="Proteomes" id="UP001301958"/>
    </source>
</evidence>
<dbReference type="Proteomes" id="UP001301958">
    <property type="component" value="Unassembled WGS sequence"/>
</dbReference>
<reference evidence="2" key="2">
    <citation type="submission" date="2023-05" db="EMBL/GenBank/DDBJ databases">
        <authorList>
            <consortium name="Lawrence Berkeley National Laboratory"/>
            <person name="Steindorff A."/>
            <person name="Hensen N."/>
            <person name="Bonometti L."/>
            <person name="Westerberg I."/>
            <person name="Brannstrom I.O."/>
            <person name="Guillou S."/>
            <person name="Cros-Aarteil S."/>
            <person name="Calhoun S."/>
            <person name="Haridas S."/>
            <person name="Kuo A."/>
            <person name="Mondo S."/>
            <person name="Pangilinan J."/>
            <person name="Riley R."/>
            <person name="Labutti K."/>
            <person name="Andreopoulos B."/>
            <person name="Lipzen A."/>
            <person name="Chen C."/>
            <person name="Yanf M."/>
            <person name="Daum C."/>
            <person name="Ng V."/>
            <person name="Clum A."/>
            <person name="Ohm R."/>
            <person name="Martin F."/>
            <person name="Silar P."/>
            <person name="Natvig D."/>
            <person name="Lalanne C."/>
            <person name="Gautier V."/>
            <person name="Ament-Velasquez S.L."/>
            <person name="Kruys A."/>
            <person name="Hutchinson M.I."/>
            <person name="Powell A.J."/>
            <person name="Barry K."/>
            <person name="Miller A.N."/>
            <person name="Grigoriev I.V."/>
            <person name="Debuchy R."/>
            <person name="Gladieux P."/>
            <person name="Thoren M.H."/>
            <person name="Johannesson H."/>
        </authorList>
    </citation>
    <scope>NUCLEOTIDE SEQUENCE</scope>
    <source>
        <strain evidence="2">CBS 990.96</strain>
    </source>
</reference>
<organism evidence="2 3">
    <name type="scientific">Podospora fimiseda</name>
    <dbReference type="NCBI Taxonomy" id="252190"/>
    <lineage>
        <taxon>Eukaryota</taxon>
        <taxon>Fungi</taxon>
        <taxon>Dikarya</taxon>
        <taxon>Ascomycota</taxon>
        <taxon>Pezizomycotina</taxon>
        <taxon>Sordariomycetes</taxon>
        <taxon>Sordariomycetidae</taxon>
        <taxon>Sordariales</taxon>
        <taxon>Podosporaceae</taxon>
        <taxon>Podospora</taxon>
    </lineage>
</organism>
<proteinExistence type="predicted"/>
<evidence type="ECO:0000256" key="1">
    <source>
        <dbReference type="SAM" id="Phobius"/>
    </source>
</evidence>
<comment type="caution">
    <text evidence="2">The sequence shown here is derived from an EMBL/GenBank/DDBJ whole genome shotgun (WGS) entry which is preliminary data.</text>
</comment>
<evidence type="ECO:0000313" key="2">
    <source>
        <dbReference type="EMBL" id="KAK4222831.1"/>
    </source>
</evidence>
<accession>A0AAN7BEI0</accession>
<keyword evidence="1" id="KW-1133">Transmembrane helix</keyword>